<dbReference type="EnsemblFungi" id="EJT80318">
    <property type="protein sequence ID" value="EJT80318"/>
    <property type="gene ID" value="GGTG_00319"/>
</dbReference>
<dbReference type="GeneID" id="20340777"/>
<dbReference type="AlphaFoldDB" id="J3NGC8"/>
<sequence>MASIMSRQALLRISVRAPHMIKRSSNRAAAATIPQKHGHGRAFSSTARTPAMGQQQQQVGRSGGMPSGEATEIPAFSLKQLSPSPRMRYAIVALLLTTGFLEGASWVYFWPKVSGSAEGEKEDK</sequence>
<dbReference type="HOGENOM" id="CLU_1928060_0_0_1"/>
<protein>
    <submittedName>
        <fullName evidence="3 4">Uncharacterized protein</fullName>
    </submittedName>
</protein>
<evidence type="ECO:0000313" key="3">
    <source>
        <dbReference type="EMBL" id="EJT80318.1"/>
    </source>
</evidence>
<reference evidence="4" key="4">
    <citation type="journal article" date="2015" name="G3 (Bethesda)">
        <title>Genome sequences of three phytopathogenic species of the Magnaporthaceae family of fungi.</title>
        <authorList>
            <person name="Okagaki L.H."/>
            <person name="Nunes C.C."/>
            <person name="Sailsbery J."/>
            <person name="Clay B."/>
            <person name="Brown D."/>
            <person name="John T."/>
            <person name="Oh Y."/>
            <person name="Young N."/>
            <person name="Fitzgerald M."/>
            <person name="Haas B.J."/>
            <person name="Zeng Q."/>
            <person name="Young S."/>
            <person name="Adiconis X."/>
            <person name="Fan L."/>
            <person name="Levin J.Z."/>
            <person name="Mitchell T.K."/>
            <person name="Okubara P.A."/>
            <person name="Farman M.L."/>
            <person name="Kohn L.M."/>
            <person name="Birren B."/>
            <person name="Ma L.-J."/>
            <person name="Dean R.A."/>
        </authorList>
    </citation>
    <scope>NUCLEOTIDE SEQUENCE</scope>
    <source>
        <strain evidence="4">R3-111a-1</strain>
    </source>
</reference>
<proteinExistence type="predicted"/>
<evidence type="ECO:0000313" key="5">
    <source>
        <dbReference type="Proteomes" id="UP000006039"/>
    </source>
</evidence>
<feature type="transmembrane region" description="Helical" evidence="2">
    <location>
        <begin position="89"/>
        <end position="109"/>
    </location>
</feature>
<gene>
    <name evidence="4" type="primary">20340777</name>
    <name evidence="3" type="ORF">GGTG_00319</name>
</gene>
<dbReference type="OrthoDB" id="5243462at2759"/>
<feature type="region of interest" description="Disordered" evidence="1">
    <location>
        <begin position="24"/>
        <end position="70"/>
    </location>
</feature>
<dbReference type="Proteomes" id="UP000006039">
    <property type="component" value="Unassembled WGS sequence"/>
</dbReference>
<evidence type="ECO:0000256" key="2">
    <source>
        <dbReference type="SAM" id="Phobius"/>
    </source>
</evidence>
<name>J3NGC8_GAET3</name>
<dbReference type="RefSeq" id="XP_009216327.1">
    <property type="nucleotide sequence ID" value="XM_009218063.1"/>
</dbReference>
<organism evidence="3">
    <name type="scientific">Gaeumannomyces tritici (strain R3-111a-1)</name>
    <name type="common">Wheat and barley take-all root rot fungus</name>
    <name type="synonym">Gaeumannomyces graminis var. tritici</name>
    <dbReference type="NCBI Taxonomy" id="644352"/>
    <lineage>
        <taxon>Eukaryota</taxon>
        <taxon>Fungi</taxon>
        <taxon>Dikarya</taxon>
        <taxon>Ascomycota</taxon>
        <taxon>Pezizomycotina</taxon>
        <taxon>Sordariomycetes</taxon>
        <taxon>Sordariomycetidae</taxon>
        <taxon>Magnaporthales</taxon>
        <taxon>Magnaporthaceae</taxon>
        <taxon>Gaeumannomyces</taxon>
    </lineage>
</organism>
<keyword evidence="5" id="KW-1185">Reference proteome</keyword>
<reference evidence="3" key="2">
    <citation type="submission" date="2010-07" db="EMBL/GenBank/DDBJ databases">
        <authorList>
            <consortium name="The Broad Institute Genome Sequencing Platform"/>
            <consortium name="Broad Institute Genome Sequencing Center for Infectious Disease"/>
            <person name="Ma L.-J."/>
            <person name="Dead R."/>
            <person name="Young S."/>
            <person name="Zeng Q."/>
            <person name="Koehrsen M."/>
            <person name="Alvarado L."/>
            <person name="Berlin A."/>
            <person name="Chapman S.B."/>
            <person name="Chen Z."/>
            <person name="Freedman E."/>
            <person name="Gellesch M."/>
            <person name="Goldberg J."/>
            <person name="Griggs A."/>
            <person name="Gujja S."/>
            <person name="Heilman E.R."/>
            <person name="Heiman D."/>
            <person name="Hepburn T."/>
            <person name="Howarth C."/>
            <person name="Jen D."/>
            <person name="Larson L."/>
            <person name="Mehta T."/>
            <person name="Neiman D."/>
            <person name="Pearson M."/>
            <person name="Roberts A."/>
            <person name="Saif S."/>
            <person name="Shea T."/>
            <person name="Shenoy N."/>
            <person name="Sisk P."/>
            <person name="Stolte C."/>
            <person name="Sykes S."/>
            <person name="Walk T."/>
            <person name="White J."/>
            <person name="Yandava C."/>
            <person name="Haas B."/>
            <person name="Nusbaum C."/>
            <person name="Birren B."/>
        </authorList>
    </citation>
    <scope>NUCLEOTIDE SEQUENCE</scope>
    <source>
        <strain evidence="3">R3-111a-1</strain>
    </source>
</reference>
<keyword evidence="2" id="KW-1133">Transmembrane helix</keyword>
<accession>J3NGC8</accession>
<reference evidence="4" key="5">
    <citation type="submission" date="2018-04" db="UniProtKB">
        <authorList>
            <consortium name="EnsemblFungi"/>
        </authorList>
    </citation>
    <scope>IDENTIFICATION</scope>
    <source>
        <strain evidence="4">R3-111a-1</strain>
    </source>
</reference>
<dbReference type="VEuPathDB" id="FungiDB:GGTG_00319"/>
<evidence type="ECO:0000313" key="4">
    <source>
        <dbReference type="EnsemblFungi" id="EJT80318"/>
    </source>
</evidence>
<dbReference type="EMBL" id="GL385395">
    <property type="protein sequence ID" value="EJT80318.1"/>
    <property type="molecule type" value="Genomic_DNA"/>
</dbReference>
<reference evidence="3" key="3">
    <citation type="submission" date="2010-09" db="EMBL/GenBank/DDBJ databases">
        <title>Annotation of Gaeumannomyces graminis var. tritici R3-111a-1.</title>
        <authorList>
            <consortium name="The Broad Institute Genome Sequencing Platform"/>
            <person name="Ma L.-J."/>
            <person name="Dead R."/>
            <person name="Young S.K."/>
            <person name="Zeng Q."/>
            <person name="Gargeya S."/>
            <person name="Fitzgerald M."/>
            <person name="Haas B."/>
            <person name="Abouelleil A."/>
            <person name="Alvarado L."/>
            <person name="Arachchi H.M."/>
            <person name="Berlin A."/>
            <person name="Brown A."/>
            <person name="Chapman S.B."/>
            <person name="Chen Z."/>
            <person name="Dunbar C."/>
            <person name="Freedman E."/>
            <person name="Gearin G."/>
            <person name="Gellesch M."/>
            <person name="Goldberg J."/>
            <person name="Griggs A."/>
            <person name="Gujja S."/>
            <person name="Heiman D."/>
            <person name="Howarth C."/>
            <person name="Larson L."/>
            <person name="Lui A."/>
            <person name="MacDonald P.J.P."/>
            <person name="Mehta T."/>
            <person name="Montmayeur A."/>
            <person name="Murphy C."/>
            <person name="Neiman D."/>
            <person name="Pearson M."/>
            <person name="Priest M."/>
            <person name="Roberts A."/>
            <person name="Saif S."/>
            <person name="Shea T."/>
            <person name="Shenoy N."/>
            <person name="Sisk P."/>
            <person name="Stolte C."/>
            <person name="Sykes S."/>
            <person name="Yandava C."/>
            <person name="Wortman J."/>
            <person name="Nusbaum C."/>
            <person name="Birren B."/>
        </authorList>
    </citation>
    <scope>NUCLEOTIDE SEQUENCE</scope>
    <source>
        <strain evidence="3">R3-111a-1</strain>
    </source>
</reference>
<evidence type="ECO:0000256" key="1">
    <source>
        <dbReference type="SAM" id="MobiDB-lite"/>
    </source>
</evidence>
<reference evidence="5" key="1">
    <citation type="submission" date="2010-07" db="EMBL/GenBank/DDBJ databases">
        <title>The genome sequence of Gaeumannomyces graminis var. tritici strain R3-111a-1.</title>
        <authorList>
            <consortium name="The Broad Institute Genome Sequencing Platform"/>
            <person name="Ma L.-J."/>
            <person name="Dead R."/>
            <person name="Young S."/>
            <person name="Zeng Q."/>
            <person name="Koehrsen M."/>
            <person name="Alvarado L."/>
            <person name="Berlin A."/>
            <person name="Chapman S.B."/>
            <person name="Chen Z."/>
            <person name="Freedman E."/>
            <person name="Gellesch M."/>
            <person name="Goldberg J."/>
            <person name="Griggs A."/>
            <person name="Gujja S."/>
            <person name="Heilman E.R."/>
            <person name="Heiman D."/>
            <person name="Hepburn T."/>
            <person name="Howarth C."/>
            <person name="Jen D."/>
            <person name="Larson L."/>
            <person name="Mehta T."/>
            <person name="Neiman D."/>
            <person name="Pearson M."/>
            <person name="Roberts A."/>
            <person name="Saif S."/>
            <person name="Shea T."/>
            <person name="Shenoy N."/>
            <person name="Sisk P."/>
            <person name="Stolte C."/>
            <person name="Sykes S."/>
            <person name="Walk T."/>
            <person name="White J."/>
            <person name="Yandava C."/>
            <person name="Haas B."/>
            <person name="Nusbaum C."/>
            <person name="Birren B."/>
        </authorList>
    </citation>
    <scope>NUCLEOTIDE SEQUENCE [LARGE SCALE GENOMIC DNA]</scope>
    <source>
        <strain evidence="5">R3-111a-1</strain>
    </source>
</reference>
<keyword evidence="2" id="KW-0472">Membrane</keyword>
<keyword evidence="2" id="KW-0812">Transmembrane</keyword>
<dbReference type="eggNOG" id="ENOG502RN72">
    <property type="taxonomic scope" value="Eukaryota"/>
</dbReference>